<feature type="region of interest" description="Disordered" evidence="3">
    <location>
        <begin position="32"/>
        <end position="63"/>
    </location>
</feature>
<comment type="caution">
    <text evidence="5">The sequence shown here is derived from an EMBL/GenBank/DDBJ whole genome shotgun (WGS) entry which is preliminary data.</text>
</comment>
<dbReference type="EMBL" id="VBAP01000025">
    <property type="protein sequence ID" value="TMI76346.1"/>
    <property type="molecule type" value="Genomic_DNA"/>
</dbReference>
<name>A0A537J023_9BACT</name>
<feature type="domain" description="Blue (type 1) copper" evidence="4">
    <location>
        <begin position="6"/>
        <end position="101"/>
    </location>
</feature>
<dbReference type="PANTHER" id="PTHR36507:SF1">
    <property type="entry name" value="BLL1555 PROTEIN"/>
    <property type="match status" value="1"/>
</dbReference>
<dbReference type="AlphaFoldDB" id="A0A537J023"/>
<evidence type="ECO:0000259" key="4">
    <source>
        <dbReference type="Pfam" id="PF00127"/>
    </source>
</evidence>
<evidence type="ECO:0000256" key="2">
    <source>
        <dbReference type="ARBA" id="ARBA00023008"/>
    </source>
</evidence>
<evidence type="ECO:0000256" key="3">
    <source>
        <dbReference type="SAM" id="MobiDB-lite"/>
    </source>
</evidence>
<accession>A0A537J023</accession>
<dbReference type="InterPro" id="IPR000923">
    <property type="entry name" value="BlueCu_1"/>
</dbReference>
<dbReference type="Gene3D" id="2.60.40.420">
    <property type="entry name" value="Cupredoxins - blue copper proteins"/>
    <property type="match status" value="1"/>
</dbReference>
<keyword evidence="2" id="KW-0186">Copper</keyword>
<dbReference type="Pfam" id="PF00127">
    <property type="entry name" value="Copper-bind"/>
    <property type="match status" value="1"/>
</dbReference>
<keyword evidence="1" id="KW-0479">Metal-binding</keyword>
<feature type="compositionally biased region" description="Polar residues" evidence="3">
    <location>
        <begin position="32"/>
        <end position="52"/>
    </location>
</feature>
<proteinExistence type="predicted"/>
<protein>
    <submittedName>
        <fullName evidence="5">Amidase</fullName>
    </submittedName>
</protein>
<evidence type="ECO:0000313" key="6">
    <source>
        <dbReference type="Proteomes" id="UP000318834"/>
    </source>
</evidence>
<gene>
    <name evidence="5" type="ORF">E6H05_03925</name>
</gene>
<reference evidence="5 6" key="1">
    <citation type="journal article" date="2019" name="Nat. Microbiol.">
        <title>Mediterranean grassland soil C-N compound turnover is dependent on rainfall and depth, and is mediated by genomically divergent microorganisms.</title>
        <authorList>
            <person name="Diamond S."/>
            <person name="Andeer P.F."/>
            <person name="Li Z."/>
            <person name="Crits-Christoph A."/>
            <person name="Burstein D."/>
            <person name="Anantharaman K."/>
            <person name="Lane K.R."/>
            <person name="Thomas B.C."/>
            <person name="Pan C."/>
            <person name="Northen T.R."/>
            <person name="Banfield J.F."/>
        </authorList>
    </citation>
    <scope>NUCLEOTIDE SEQUENCE [LARGE SCALE GENOMIC DNA]</scope>
    <source>
        <strain evidence="5">NP_8</strain>
    </source>
</reference>
<dbReference type="InterPro" id="IPR052721">
    <property type="entry name" value="ET_Amicyanin"/>
</dbReference>
<dbReference type="PANTHER" id="PTHR36507">
    <property type="entry name" value="BLL1555 PROTEIN"/>
    <property type="match status" value="1"/>
</dbReference>
<dbReference type="InterPro" id="IPR008972">
    <property type="entry name" value="Cupredoxin"/>
</dbReference>
<dbReference type="GO" id="GO:0005507">
    <property type="term" value="F:copper ion binding"/>
    <property type="evidence" value="ECO:0007669"/>
    <property type="project" value="InterPro"/>
</dbReference>
<organism evidence="5 6">
    <name type="scientific">Candidatus Segetimicrobium genomatis</name>
    <dbReference type="NCBI Taxonomy" id="2569760"/>
    <lineage>
        <taxon>Bacteria</taxon>
        <taxon>Bacillati</taxon>
        <taxon>Candidatus Sysuimicrobiota</taxon>
        <taxon>Candidatus Sysuimicrobiia</taxon>
        <taxon>Candidatus Sysuimicrobiales</taxon>
        <taxon>Candidatus Segetimicrobiaceae</taxon>
        <taxon>Candidatus Segetimicrobium</taxon>
    </lineage>
</organism>
<dbReference type="SUPFAM" id="SSF49503">
    <property type="entry name" value="Cupredoxins"/>
    <property type="match status" value="1"/>
</dbReference>
<sequence length="103" mass="10414">MSGSVVGVAIQDFSFSPAAMTVMVGTTVKWTNNGPSAHTTTSNTGTWDSGQLSSPTSGGGYGGGSAGGTYQHTFMAVGTYAYHCSNHPPSLYPGFTGTITVTP</sequence>
<evidence type="ECO:0000313" key="5">
    <source>
        <dbReference type="EMBL" id="TMI76346.1"/>
    </source>
</evidence>
<dbReference type="GO" id="GO:0009055">
    <property type="term" value="F:electron transfer activity"/>
    <property type="evidence" value="ECO:0007669"/>
    <property type="project" value="InterPro"/>
</dbReference>
<evidence type="ECO:0000256" key="1">
    <source>
        <dbReference type="ARBA" id="ARBA00022723"/>
    </source>
</evidence>
<dbReference type="Proteomes" id="UP000318834">
    <property type="component" value="Unassembled WGS sequence"/>
</dbReference>